<evidence type="ECO:0000313" key="3">
    <source>
        <dbReference type="Proteomes" id="UP000266239"/>
    </source>
</evidence>
<dbReference type="SUPFAM" id="SSF54631">
    <property type="entry name" value="CBS-domain pair"/>
    <property type="match status" value="1"/>
</dbReference>
<dbReference type="AlphaFoldDB" id="A0A397A879"/>
<evidence type="ECO:0000313" key="2">
    <source>
        <dbReference type="EMBL" id="RHY02505.1"/>
    </source>
</evidence>
<comment type="caution">
    <text evidence="2">The sequence shown here is derived from an EMBL/GenBank/DDBJ whole genome shotgun (WGS) entry which is preliminary data.</text>
</comment>
<gene>
    <name evidence="2" type="ORF">DYB25_011693</name>
</gene>
<proteinExistence type="predicted"/>
<sequence>KFLNDQWMFDNEFVDDSLHQSTNYTKFKKSMTTWWSSQPVAALHLPAAFTILPTLSCKAAAELMDAKGYVRTYHVIFLYDQFPVVDVSGTLHGVVTNGQILSKLASGRLAAKDPVARGMFQQFARVTSTTALGELAELFDKEFFAVVQGDNGALHIATRIDLLNFITTNEQQ</sequence>
<dbReference type="Proteomes" id="UP000266239">
    <property type="component" value="Unassembled WGS sequence"/>
</dbReference>
<feature type="non-terminal residue" evidence="2">
    <location>
        <position position="1"/>
    </location>
</feature>
<name>A0A397A879_APHAT</name>
<dbReference type="Gene3D" id="3.10.580.10">
    <property type="entry name" value="CBS-domain"/>
    <property type="match status" value="1"/>
</dbReference>
<reference evidence="2 3" key="1">
    <citation type="submission" date="2018-08" db="EMBL/GenBank/DDBJ databases">
        <title>Aphanomyces genome sequencing and annotation.</title>
        <authorList>
            <person name="Minardi D."/>
            <person name="Oidtmann B."/>
            <person name="Van Der Giezen M."/>
            <person name="Studholme D.J."/>
        </authorList>
    </citation>
    <scope>NUCLEOTIDE SEQUENCE [LARGE SCALE GENOMIC DNA]</scope>
    <source>
        <strain evidence="2 3">Yx</strain>
    </source>
</reference>
<evidence type="ECO:0000259" key="1">
    <source>
        <dbReference type="Pfam" id="PF00571"/>
    </source>
</evidence>
<dbReference type="InterPro" id="IPR046342">
    <property type="entry name" value="CBS_dom_sf"/>
</dbReference>
<feature type="domain" description="CBS" evidence="1">
    <location>
        <begin position="48"/>
        <end position="105"/>
    </location>
</feature>
<dbReference type="VEuPathDB" id="FungiDB:H257_08674"/>
<dbReference type="EMBL" id="QUTA01008851">
    <property type="protein sequence ID" value="RHY02505.1"/>
    <property type="molecule type" value="Genomic_DNA"/>
</dbReference>
<organism evidence="2 3">
    <name type="scientific">Aphanomyces astaci</name>
    <name type="common">Crayfish plague agent</name>
    <dbReference type="NCBI Taxonomy" id="112090"/>
    <lineage>
        <taxon>Eukaryota</taxon>
        <taxon>Sar</taxon>
        <taxon>Stramenopiles</taxon>
        <taxon>Oomycota</taxon>
        <taxon>Saprolegniomycetes</taxon>
        <taxon>Saprolegniales</taxon>
        <taxon>Verrucalvaceae</taxon>
        <taxon>Aphanomyces</taxon>
    </lineage>
</organism>
<dbReference type="InterPro" id="IPR000644">
    <property type="entry name" value="CBS_dom"/>
</dbReference>
<accession>A0A397A879</accession>
<dbReference type="Pfam" id="PF00571">
    <property type="entry name" value="CBS"/>
    <property type="match status" value="1"/>
</dbReference>
<protein>
    <recommendedName>
        <fullName evidence="1">CBS domain-containing protein</fullName>
    </recommendedName>
</protein>